<dbReference type="VEuPathDB" id="MicrosporidiaDB:M153_10303000150"/>
<dbReference type="Pfam" id="PF17919">
    <property type="entry name" value="RT_RNaseH_2"/>
    <property type="match status" value="1"/>
</dbReference>
<dbReference type="EMBL" id="LGUB01001137">
    <property type="protein sequence ID" value="KRH92179.1"/>
    <property type="molecule type" value="Genomic_DNA"/>
</dbReference>
<evidence type="ECO:0000256" key="1">
    <source>
        <dbReference type="ARBA" id="ARBA00023268"/>
    </source>
</evidence>
<gene>
    <name evidence="3" type="ORF">M153_10303000150</name>
</gene>
<comment type="caution">
    <text evidence="3">The sequence shown here is derived from an EMBL/GenBank/DDBJ whole genome shotgun (WGS) entry which is preliminary data.</text>
</comment>
<dbReference type="InterPro" id="IPR041577">
    <property type="entry name" value="RT_RNaseH_2"/>
</dbReference>
<evidence type="ECO:0000259" key="2">
    <source>
        <dbReference type="Pfam" id="PF17919"/>
    </source>
</evidence>
<reference evidence="3 4" key="1">
    <citation type="submission" date="2015-07" db="EMBL/GenBank/DDBJ databases">
        <title>The genome of Pseudoloma neurophilia, a relevant intracellular parasite of the zebrafish.</title>
        <authorList>
            <person name="Ndikumana S."/>
            <person name="Pelin A."/>
            <person name="Sanders J."/>
            <person name="Corradi N."/>
        </authorList>
    </citation>
    <scope>NUCLEOTIDE SEQUENCE [LARGE SCALE GENOMIC DNA]</scope>
    <source>
        <strain evidence="3 4">MK1</strain>
    </source>
</reference>
<dbReference type="InterPro" id="IPR050951">
    <property type="entry name" value="Retrovirus_Pol_polyprotein"/>
</dbReference>
<name>A0A0R0LRN2_9MICR</name>
<dbReference type="InterPro" id="IPR043502">
    <property type="entry name" value="DNA/RNA_pol_sf"/>
</dbReference>
<sequence>MFVVKNIYDKLVQVANLYYPDFNEPFNINSDASDYAVGAILYQKNGIVSYFSQKLNDAQSRYTSWKKIFTIWKPIYHWKGLINGSKIIVKTDNKNLLCDHSNFDKRKVRWMDG</sequence>
<dbReference type="PANTHER" id="PTHR37984">
    <property type="entry name" value="PROTEIN CBG26694"/>
    <property type="match status" value="1"/>
</dbReference>
<evidence type="ECO:0000313" key="3">
    <source>
        <dbReference type="EMBL" id="KRH92179.1"/>
    </source>
</evidence>
<keyword evidence="4" id="KW-1185">Reference proteome</keyword>
<dbReference type="GO" id="GO:0003824">
    <property type="term" value="F:catalytic activity"/>
    <property type="evidence" value="ECO:0007669"/>
    <property type="project" value="UniProtKB-KW"/>
</dbReference>
<protein>
    <submittedName>
        <fullName evidence="3">Putative LTR transposable element</fullName>
    </submittedName>
</protein>
<organism evidence="3 4">
    <name type="scientific">Pseudoloma neurophilia</name>
    <dbReference type="NCBI Taxonomy" id="146866"/>
    <lineage>
        <taxon>Eukaryota</taxon>
        <taxon>Fungi</taxon>
        <taxon>Fungi incertae sedis</taxon>
        <taxon>Microsporidia</taxon>
        <taxon>Pseudoloma</taxon>
    </lineage>
</organism>
<dbReference type="Proteomes" id="UP000051530">
    <property type="component" value="Unassembled WGS sequence"/>
</dbReference>
<evidence type="ECO:0000313" key="4">
    <source>
        <dbReference type="Proteomes" id="UP000051530"/>
    </source>
</evidence>
<feature type="domain" description="Reverse transcriptase/retrotransposon-derived protein RNase H-like" evidence="2">
    <location>
        <begin position="5"/>
        <end position="89"/>
    </location>
</feature>
<dbReference type="SUPFAM" id="SSF56672">
    <property type="entry name" value="DNA/RNA polymerases"/>
    <property type="match status" value="1"/>
</dbReference>
<accession>A0A0R0LRN2</accession>
<dbReference type="OrthoDB" id="2195384at2759"/>
<dbReference type="AlphaFoldDB" id="A0A0R0LRN2"/>
<dbReference type="PANTHER" id="PTHR37984:SF5">
    <property type="entry name" value="PROTEIN NYNRIN-LIKE"/>
    <property type="match status" value="1"/>
</dbReference>
<keyword evidence="1" id="KW-0511">Multifunctional enzyme</keyword>
<proteinExistence type="predicted"/>